<evidence type="ECO:0000313" key="11">
    <source>
        <dbReference type="Proteomes" id="UP000030742"/>
    </source>
</evidence>
<proteinExistence type="predicted"/>
<feature type="compositionally biased region" description="Polar residues" evidence="7">
    <location>
        <begin position="260"/>
        <end position="281"/>
    </location>
</feature>
<dbReference type="SUPFAM" id="SSF52833">
    <property type="entry name" value="Thioredoxin-like"/>
    <property type="match status" value="2"/>
</dbReference>
<evidence type="ECO:0000313" key="10">
    <source>
        <dbReference type="EMBL" id="ERL90017.1"/>
    </source>
</evidence>
<dbReference type="CDD" id="cd02947">
    <property type="entry name" value="TRX_family"/>
    <property type="match status" value="1"/>
</dbReference>
<dbReference type="PANTHER" id="PTHR46424">
    <property type="entry name" value="UBX DOMAIN-CONTAINING PROTEIN 4"/>
    <property type="match status" value="1"/>
</dbReference>
<evidence type="ECO:0000256" key="1">
    <source>
        <dbReference type="ARBA" id="ARBA00004406"/>
    </source>
</evidence>
<dbReference type="InterPro" id="IPR029071">
    <property type="entry name" value="Ubiquitin-like_domsf"/>
</dbReference>
<gene>
    <name evidence="10" type="ORF">D910_07375</name>
</gene>
<feature type="region of interest" description="Disordered" evidence="7">
    <location>
        <begin position="184"/>
        <end position="281"/>
    </location>
</feature>
<comment type="subcellular location">
    <subcellularLocation>
        <location evidence="1">Endoplasmic reticulum membrane</location>
        <topology evidence="1">Peripheral membrane protein</topology>
    </subcellularLocation>
</comment>
<dbReference type="PROSITE" id="PS50033">
    <property type="entry name" value="UBX"/>
    <property type="match status" value="1"/>
</dbReference>
<feature type="domain" description="Thioredoxin" evidence="9">
    <location>
        <begin position="402"/>
        <end position="540"/>
    </location>
</feature>
<feature type="compositionally biased region" description="Basic and acidic residues" evidence="7">
    <location>
        <begin position="184"/>
        <end position="252"/>
    </location>
</feature>
<reference evidence="10 11" key="1">
    <citation type="journal article" date="2013" name="Genome Biol.">
        <title>Draft genome of the mountain pine beetle, Dendroctonus ponderosae Hopkins, a major forest pest.</title>
        <authorList>
            <person name="Keeling C.I."/>
            <person name="Yuen M.M."/>
            <person name="Liao N.Y."/>
            <person name="Docking T.R."/>
            <person name="Chan S.K."/>
            <person name="Taylor G.A."/>
            <person name="Palmquist D.L."/>
            <person name="Jackman S.D."/>
            <person name="Nguyen A."/>
            <person name="Li M."/>
            <person name="Henderson H."/>
            <person name="Janes J.K."/>
            <person name="Zhao Y."/>
            <person name="Pandoh P."/>
            <person name="Moore R."/>
            <person name="Sperling F.A."/>
            <person name="Huber D.P."/>
            <person name="Birol I."/>
            <person name="Jones S.J."/>
            <person name="Bohlmann J."/>
        </authorList>
    </citation>
    <scope>NUCLEOTIDE SEQUENCE</scope>
</reference>
<evidence type="ECO:0000256" key="5">
    <source>
        <dbReference type="ARBA" id="ARBA00041575"/>
    </source>
</evidence>
<dbReference type="EMBL" id="KB632197">
    <property type="protein sequence ID" value="ERL90017.1"/>
    <property type="molecule type" value="Genomic_DNA"/>
</dbReference>
<feature type="domain" description="UBX" evidence="8">
    <location>
        <begin position="279"/>
        <end position="357"/>
    </location>
</feature>
<dbReference type="GO" id="GO:0036503">
    <property type="term" value="P:ERAD pathway"/>
    <property type="evidence" value="ECO:0007669"/>
    <property type="project" value="TreeGrafter"/>
</dbReference>
<dbReference type="PROSITE" id="PS00194">
    <property type="entry name" value="THIOREDOXIN_1"/>
    <property type="match status" value="1"/>
</dbReference>
<dbReference type="OrthoDB" id="2445133at2759"/>
<dbReference type="Pfam" id="PF00085">
    <property type="entry name" value="Thioredoxin"/>
    <property type="match status" value="1"/>
</dbReference>
<sequence>MRWFSGISEGINTLKLKGGVFVVYIEGEDAKSQQLTALIESDAVAELNSDTFIAIKIKAESRSHEQFIELFQQTPVPSIYFIEKGGKPLKIVTEAPDATSLSTDIAEVLRLAGISASTSTSVATADLISNEQTASARNVVCENGVCTIKRDPPSDDPTSEGDRLAAEEKIERAKKLLEAKRLEKEKKEQEEERQRELERRRTGQEAQKMKKWQEDQELKQLKEEREKEKREEKEARDRVRAQIEQDKAERVAKFKPPAASTPTLSEASQPVAGPSTSRANSNTARLQFKLPDGSSKTQDFPSSDKLLSVLNFVKANFNLASKKFTLSTTFPRRQFSESDQSQTLAELQLTPNAVILVLPLSGGVVSTNQGVGGVSGFVWSLLTPLLGILNFIKAFLGFGTVGHVSGDQPGSSGGSSSNRSNSVVQVSSKYDLENRLKSAGSKLVVIDFFATWCGPCKMIAPELERMARDFPNVVFLKVDVDQNGDVSRSYGVSAMPTTAGRSPGFKERIPTHCAPQYNDTDKPANPKQLKRVEELNYFDKPDKPDQKPPARPIKRDGNIRRLADMKDDDDENNTWNGNSTQQM</sequence>
<comment type="subunit">
    <text evidence="3">Directly interacts with VCP. Interacts with UBQLN1. Forms a complex with VCP and UBQLN1.</text>
</comment>
<evidence type="ECO:0000259" key="9">
    <source>
        <dbReference type="PROSITE" id="PS51352"/>
    </source>
</evidence>
<dbReference type="InterPro" id="IPR017937">
    <property type="entry name" value="Thioredoxin_CS"/>
</dbReference>
<dbReference type="Proteomes" id="UP000030742">
    <property type="component" value="Unassembled WGS sequence"/>
</dbReference>
<protein>
    <recommendedName>
        <fullName evidence="4">UBX domain-containing protein 4</fullName>
    </recommendedName>
    <alternativeName>
        <fullName evidence="5">UBX domain-containing protein 2</fullName>
    </alternativeName>
</protein>
<feature type="compositionally biased region" description="Basic and acidic residues" evidence="7">
    <location>
        <begin position="537"/>
        <end position="565"/>
    </location>
</feature>
<dbReference type="Pfam" id="PF00789">
    <property type="entry name" value="UBX"/>
    <property type="match status" value="1"/>
</dbReference>
<dbReference type="InterPro" id="IPR013766">
    <property type="entry name" value="Thioredoxin_domain"/>
</dbReference>
<dbReference type="InterPro" id="IPR036249">
    <property type="entry name" value="Thioredoxin-like_sf"/>
</dbReference>
<feature type="compositionally biased region" description="Polar residues" evidence="7">
    <location>
        <begin position="573"/>
        <end position="583"/>
    </location>
</feature>
<evidence type="ECO:0000256" key="6">
    <source>
        <dbReference type="ARBA" id="ARBA00046062"/>
    </source>
</evidence>
<dbReference type="AlphaFoldDB" id="U4UAD9"/>
<evidence type="ECO:0000256" key="4">
    <source>
        <dbReference type="ARBA" id="ARBA00040925"/>
    </source>
</evidence>
<feature type="region of interest" description="Disordered" evidence="7">
    <location>
        <begin position="146"/>
        <end position="165"/>
    </location>
</feature>
<accession>U4UAD9</accession>
<name>U4UAD9_DENPD</name>
<dbReference type="Gene3D" id="3.10.20.90">
    <property type="entry name" value="Phosphatidylinositol 3-kinase Catalytic Subunit, Chain A, domain 1"/>
    <property type="match status" value="1"/>
</dbReference>
<dbReference type="Pfam" id="PF23187">
    <property type="entry name" value="UBX7_N"/>
    <property type="match status" value="1"/>
</dbReference>
<dbReference type="GO" id="GO:0006986">
    <property type="term" value="P:response to unfolded protein"/>
    <property type="evidence" value="ECO:0007669"/>
    <property type="project" value="UniProtKB-KW"/>
</dbReference>
<dbReference type="CDD" id="cd16117">
    <property type="entry name" value="UBX_UBXN4"/>
    <property type="match status" value="1"/>
</dbReference>
<comment type="function">
    <text evidence="6">Involved in endoplasmic reticulum-associated protein degradation (ERAD). Acts as a platform to recruit both UBQLN1 and VCP to the ER during ERAD.</text>
</comment>
<dbReference type="SUPFAM" id="SSF54236">
    <property type="entry name" value="Ubiquitin-like"/>
    <property type="match status" value="1"/>
</dbReference>
<dbReference type="PROSITE" id="PS51352">
    <property type="entry name" value="THIOREDOXIN_2"/>
    <property type="match status" value="1"/>
</dbReference>
<evidence type="ECO:0000259" key="8">
    <source>
        <dbReference type="PROSITE" id="PS50033"/>
    </source>
</evidence>
<dbReference type="InterPro" id="IPR001012">
    <property type="entry name" value="UBX_dom"/>
</dbReference>
<dbReference type="PANTHER" id="PTHR46424:SF1">
    <property type="entry name" value="UBX DOMAIN-CONTAINING PROTEIN 4"/>
    <property type="match status" value="1"/>
</dbReference>
<organism evidence="10 11">
    <name type="scientific">Dendroctonus ponderosae</name>
    <name type="common">Mountain pine beetle</name>
    <dbReference type="NCBI Taxonomy" id="77166"/>
    <lineage>
        <taxon>Eukaryota</taxon>
        <taxon>Metazoa</taxon>
        <taxon>Ecdysozoa</taxon>
        <taxon>Arthropoda</taxon>
        <taxon>Hexapoda</taxon>
        <taxon>Insecta</taxon>
        <taxon>Pterygota</taxon>
        <taxon>Neoptera</taxon>
        <taxon>Endopterygota</taxon>
        <taxon>Coleoptera</taxon>
        <taxon>Polyphaga</taxon>
        <taxon>Cucujiformia</taxon>
        <taxon>Curculionidae</taxon>
        <taxon>Scolytinae</taxon>
        <taxon>Dendroctonus</taxon>
    </lineage>
</organism>
<evidence type="ECO:0000256" key="7">
    <source>
        <dbReference type="SAM" id="MobiDB-lite"/>
    </source>
</evidence>
<evidence type="ECO:0000256" key="2">
    <source>
        <dbReference type="ARBA" id="ARBA00023230"/>
    </source>
</evidence>
<dbReference type="GO" id="GO:0005789">
    <property type="term" value="C:endoplasmic reticulum membrane"/>
    <property type="evidence" value="ECO:0007669"/>
    <property type="project" value="UniProtKB-SubCell"/>
</dbReference>
<dbReference type="STRING" id="77166.U4UAD9"/>
<dbReference type="Gene3D" id="3.40.30.10">
    <property type="entry name" value="Glutaredoxin"/>
    <property type="match status" value="1"/>
</dbReference>
<feature type="region of interest" description="Disordered" evidence="7">
    <location>
        <begin position="537"/>
        <end position="583"/>
    </location>
</feature>
<evidence type="ECO:0000256" key="3">
    <source>
        <dbReference type="ARBA" id="ARBA00038812"/>
    </source>
</evidence>
<dbReference type="SMART" id="SM00166">
    <property type="entry name" value="UBX"/>
    <property type="match status" value="1"/>
</dbReference>
<keyword evidence="2" id="KW-0834">Unfolded protein response</keyword>